<proteinExistence type="predicted"/>
<gene>
    <name evidence="1" type="ORF">GCM10007927_09360</name>
</gene>
<evidence type="ECO:0008006" key="3">
    <source>
        <dbReference type="Google" id="ProtNLM"/>
    </source>
</evidence>
<reference evidence="1" key="1">
    <citation type="journal article" date="2014" name="Int. J. Syst. Evol. Microbiol.">
        <title>Complete genome of a new Firmicutes species belonging to the dominant human colonic microbiota ('Ruminococcus bicirculans') reveals two chromosomes and a selective capacity to utilize plant glucans.</title>
        <authorList>
            <consortium name="NISC Comparative Sequencing Program"/>
            <person name="Wegmann U."/>
            <person name="Louis P."/>
            <person name="Goesmann A."/>
            <person name="Henrissat B."/>
            <person name="Duncan S.H."/>
            <person name="Flint H.J."/>
        </authorList>
    </citation>
    <scope>NUCLEOTIDE SEQUENCE</scope>
    <source>
        <strain evidence="1">NBRC 109915</strain>
    </source>
</reference>
<evidence type="ECO:0000313" key="1">
    <source>
        <dbReference type="EMBL" id="GLQ26133.1"/>
    </source>
</evidence>
<dbReference type="Proteomes" id="UP001161388">
    <property type="component" value="Unassembled WGS sequence"/>
</dbReference>
<accession>A0ABQ5VGB6</accession>
<comment type="caution">
    <text evidence="1">The sequence shown here is derived from an EMBL/GenBank/DDBJ whole genome shotgun (WGS) entry which is preliminary data.</text>
</comment>
<dbReference type="RefSeq" id="WP_284371021.1">
    <property type="nucleotide sequence ID" value="NZ_BSNL01000001.1"/>
</dbReference>
<reference evidence="1" key="2">
    <citation type="submission" date="2023-01" db="EMBL/GenBank/DDBJ databases">
        <title>Draft genome sequence of Sulfitobacter pacificus strain NBRC 109915.</title>
        <authorList>
            <person name="Sun Q."/>
            <person name="Mori K."/>
        </authorList>
    </citation>
    <scope>NUCLEOTIDE SEQUENCE</scope>
    <source>
        <strain evidence="1">NBRC 109915</strain>
    </source>
</reference>
<name>A0ABQ5VGB6_9RHOB</name>
<protein>
    <recommendedName>
        <fullName evidence="3">DUF3168 domain-containing protein</fullName>
    </recommendedName>
</protein>
<sequence length="117" mass="12703">MEDHIDALLLAALPFDFAWGALGERASLPRAAIYRVGGLRDMHMGGKGLMQARLQIDCYGKDYPQALDASKAVSGLLEGYRGGPVQGVFLKAIRDGIEGDTSILQRVSLTFSVTYRD</sequence>
<evidence type="ECO:0000313" key="2">
    <source>
        <dbReference type="Proteomes" id="UP001161388"/>
    </source>
</evidence>
<organism evidence="1 2">
    <name type="scientific">Sulfitobacter pacificus</name>
    <dbReference type="NCBI Taxonomy" id="1499314"/>
    <lineage>
        <taxon>Bacteria</taxon>
        <taxon>Pseudomonadati</taxon>
        <taxon>Pseudomonadota</taxon>
        <taxon>Alphaproteobacteria</taxon>
        <taxon>Rhodobacterales</taxon>
        <taxon>Roseobacteraceae</taxon>
        <taxon>Sulfitobacter</taxon>
    </lineage>
</organism>
<dbReference type="EMBL" id="BSNL01000001">
    <property type="protein sequence ID" value="GLQ26133.1"/>
    <property type="molecule type" value="Genomic_DNA"/>
</dbReference>
<keyword evidence="2" id="KW-1185">Reference proteome</keyword>